<sequence>MRVKAVLLAILSVCILNSCDSRNYIERNPDAWKEWDYSVRGENSRRLKVTGDVTMDSTGALTGSGTFMDERGIESEVKVTRIGEKEMQGVDEDGYTYQLTIDSLRFGEPPH</sequence>
<name>A0ABP7SK15_9BACT</name>
<evidence type="ECO:0000313" key="2">
    <source>
        <dbReference type="Proteomes" id="UP001500567"/>
    </source>
</evidence>
<accession>A0ABP7SK15</accession>
<dbReference type="RefSeq" id="WP_345073692.1">
    <property type="nucleotide sequence ID" value="NZ_BAABDJ010000033.1"/>
</dbReference>
<evidence type="ECO:0000313" key="1">
    <source>
        <dbReference type="EMBL" id="GAA4012719.1"/>
    </source>
</evidence>
<reference evidence="2" key="1">
    <citation type="journal article" date="2019" name="Int. J. Syst. Evol. Microbiol.">
        <title>The Global Catalogue of Microorganisms (GCM) 10K type strain sequencing project: providing services to taxonomists for standard genome sequencing and annotation.</title>
        <authorList>
            <consortium name="The Broad Institute Genomics Platform"/>
            <consortium name="The Broad Institute Genome Sequencing Center for Infectious Disease"/>
            <person name="Wu L."/>
            <person name="Ma J."/>
        </authorList>
    </citation>
    <scope>NUCLEOTIDE SEQUENCE [LARGE SCALE GENOMIC DNA]</scope>
    <source>
        <strain evidence="2">JCM 17224</strain>
    </source>
</reference>
<organism evidence="1 2">
    <name type="scientific">Hymenobacter fastidiosus</name>
    <dbReference type="NCBI Taxonomy" id="486264"/>
    <lineage>
        <taxon>Bacteria</taxon>
        <taxon>Pseudomonadati</taxon>
        <taxon>Bacteroidota</taxon>
        <taxon>Cytophagia</taxon>
        <taxon>Cytophagales</taxon>
        <taxon>Hymenobacteraceae</taxon>
        <taxon>Hymenobacter</taxon>
    </lineage>
</organism>
<dbReference type="Proteomes" id="UP001500567">
    <property type="component" value="Unassembled WGS sequence"/>
</dbReference>
<dbReference type="EMBL" id="BAABDJ010000033">
    <property type="protein sequence ID" value="GAA4012719.1"/>
    <property type="molecule type" value="Genomic_DNA"/>
</dbReference>
<proteinExistence type="predicted"/>
<comment type="caution">
    <text evidence="1">The sequence shown here is derived from an EMBL/GenBank/DDBJ whole genome shotgun (WGS) entry which is preliminary data.</text>
</comment>
<protein>
    <submittedName>
        <fullName evidence="1">Uncharacterized protein</fullName>
    </submittedName>
</protein>
<gene>
    <name evidence="1" type="ORF">GCM10022408_26880</name>
</gene>
<keyword evidence="2" id="KW-1185">Reference proteome</keyword>